<evidence type="ECO:0000256" key="9">
    <source>
        <dbReference type="HAMAP-Rule" id="MF_00154"/>
    </source>
</evidence>
<dbReference type="NCBIfam" id="TIGR01473">
    <property type="entry name" value="cyoE_ctaB"/>
    <property type="match status" value="1"/>
</dbReference>
<evidence type="ECO:0000256" key="6">
    <source>
        <dbReference type="ARBA" id="ARBA00023133"/>
    </source>
</evidence>
<dbReference type="PANTHER" id="PTHR43448:SF2">
    <property type="entry name" value="PROTOHEME IX FARNESYLTRANSFERASE, MITOCHONDRIAL"/>
    <property type="match status" value="1"/>
</dbReference>
<comment type="caution">
    <text evidence="10">The sequence shown here is derived from an EMBL/GenBank/DDBJ whole genome shotgun (WGS) entry which is preliminary data.</text>
</comment>
<dbReference type="PROSITE" id="PS00943">
    <property type="entry name" value="UBIA"/>
    <property type="match status" value="1"/>
</dbReference>
<keyword evidence="3 9" id="KW-0808">Transferase</keyword>
<keyword evidence="7 9" id="KW-0472">Membrane</keyword>
<dbReference type="PANTHER" id="PTHR43448">
    <property type="entry name" value="PROTOHEME IX FARNESYLTRANSFERASE, MITOCHONDRIAL"/>
    <property type="match status" value="1"/>
</dbReference>
<dbReference type="InterPro" id="IPR000537">
    <property type="entry name" value="UbiA_prenyltransferase"/>
</dbReference>
<keyword evidence="4 9" id="KW-0812">Transmembrane</keyword>
<feature type="transmembrane region" description="Helical" evidence="9">
    <location>
        <begin position="246"/>
        <end position="265"/>
    </location>
</feature>
<evidence type="ECO:0000256" key="4">
    <source>
        <dbReference type="ARBA" id="ARBA00022692"/>
    </source>
</evidence>
<sequence>MMITTSEQSIQDSSGLSAKAKALFELMKFRLSALVTFSGVIGFCLGAPHVIWTDVLLFAIAALAITGSANTINQIFEKDLDKLMKRTCDRPLPTGRLTVNEAIIWAVFLGVLATAILVLFFNIRAAALALFSLVLYGFVYTRLKRVGSVAVLVGAFPGAFPPMIGWIAATNHFGLEPGILFAIQFFWQFPHFWAIAWVLDDEYKKAGFNLLPSQGGKDLNTAIQIMINALLLIPIGWLPYKLGMTGINSAFIATVFGVLFLAQTFHLMRKCNDRTALQLMFGSFAYLPIVQIAFLLDKV</sequence>
<dbReference type="EMBL" id="BAABEY010000036">
    <property type="protein sequence ID" value="GAA4447287.1"/>
    <property type="molecule type" value="Genomic_DNA"/>
</dbReference>
<dbReference type="InterPro" id="IPR044878">
    <property type="entry name" value="UbiA_sf"/>
</dbReference>
<feature type="transmembrane region" description="Helical" evidence="9">
    <location>
        <begin position="125"/>
        <end position="143"/>
    </location>
</feature>
<dbReference type="InterPro" id="IPR006369">
    <property type="entry name" value="Protohaem_IX_farnesylTrfase"/>
</dbReference>
<comment type="subcellular location">
    <subcellularLocation>
        <location evidence="9">Cell membrane</location>
        <topology evidence="9">Multi-pass membrane protein</topology>
    </subcellularLocation>
    <subcellularLocation>
        <location evidence="1">Membrane</location>
        <topology evidence="1">Multi-pass membrane protein</topology>
    </subcellularLocation>
</comment>
<comment type="similarity">
    <text evidence="9">Belongs to the UbiA prenyltransferase family. Protoheme IX farnesyltransferase subfamily.</text>
</comment>
<dbReference type="HAMAP" id="MF_00154">
    <property type="entry name" value="CyoE_CtaB"/>
    <property type="match status" value="1"/>
</dbReference>
<keyword evidence="5 9" id="KW-1133">Transmembrane helix</keyword>
<keyword evidence="2 9" id="KW-1003">Cell membrane</keyword>
<dbReference type="CDD" id="cd13957">
    <property type="entry name" value="PT_UbiA_Cox10"/>
    <property type="match status" value="1"/>
</dbReference>
<accession>A0ABP8MCV5</accession>
<feature type="transmembrane region" description="Helical" evidence="9">
    <location>
        <begin position="219"/>
        <end position="240"/>
    </location>
</feature>
<feature type="transmembrane region" description="Helical" evidence="9">
    <location>
        <begin position="97"/>
        <end position="119"/>
    </location>
</feature>
<feature type="transmembrane region" description="Helical" evidence="9">
    <location>
        <begin position="181"/>
        <end position="199"/>
    </location>
</feature>
<evidence type="ECO:0000256" key="5">
    <source>
        <dbReference type="ARBA" id="ARBA00022989"/>
    </source>
</evidence>
<gene>
    <name evidence="10" type="primary">cyoE</name>
    <name evidence="9" type="synonym">ctaB</name>
    <name evidence="10" type="ORF">GCM10023091_41910</name>
</gene>
<feature type="transmembrane region" description="Helical" evidence="9">
    <location>
        <begin position="150"/>
        <end position="169"/>
    </location>
</feature>
<dbReference type="Gene3D" id="1.10.357.140">
    <property type="entry name" value="UbiA prenyltransferase"/>
    <property type="match status" value="1"/>
</dbReference>
<dbReference type="Pfam" id="PF01040">
    <property type="entry name" value="UbiA"/>
    <property type="match status" value="1"/>
</dbReference>
<comment type="function">
    <text evidence="9">Converts heme B (protoheme IX) to heme O by substitution of the vinyl group on carbon 2 of heme B porphyrin ring with a hydroxyethyl farnesyl side group.</text>
</comment>
<evidence type="ECO:0000313" key="10">
    <source>
        <dbReference type="EMBL" id="GAA4447287.1"/>
    </source>
</evidence>
<keyword evidence="6 9" id="KW-0350">Heme biosynthesis</keyword>
<evidence type="ECO:0000256" key="7">
    <source>
        <dbReference type="ARBA" id="ARBA00023136"/>
    </source>
</evidence>
<evidence type="ECO:0000256" key="2">
    <source>
        <dbReference type="ARBA" id="ARBA00022475"/>
    </source>
</evidence>
<feature type="transmembrane region" description="Helical" evidence="9">
    <location>
        <begin position="31"/>
        <end position="51"/>
    </location>
</feature>
<proteinExistence type="inferred from homology"/>
<comment type="pathway">
    <text evidence="9">Porphyrin-containing compound metabolism; heme O biosynthesis; heme O from protoheme: step 1/1.</text>
</comment>
<dbReference type="EC" id="2.5.1.141" evidence="9"/>
<comment type="miscellaneous">
    <text evidence="9">Carbon 2 of the heme B porphyrin ring is defined according to the Fischer nomenclature.</text>
</comment>
<reference evidence="11" key="1">
    <citation type="journal article" date="2019" name="Int. J. Syst. Evol. Microbiol.">
        <title>The Global Catalogue of Microorganisms (GCM) 10K type strain sequencing project: providing services to taxonomists for standard genome sequencing and annotation.</title>
        <authorList>
            <consortium name="The Broad Institute Genomics Platform"/>
            <consortium name="The Broad Institute Genome Sequencing Center for Infectious Disease"/>
            <person name="Wu L."/>
            <person name="Ma J."/>
        </authorList>
    </citation>
    <scope>NUCLEOTIDE SEQUENCE [LARGE SCALE GENOMIC DNA]</scope>
    <source>
        <strain evidence="11">JCM 31920</strain>
    </source>
</reference>
<evidence type="ECO:0000256" key="8">
    <source>
        <dbReference type="ARBA" id="ARBA00047690"/>
    </source>
</evidence>
<evidence type="ECO:0000256" key="3">
    <source>
        <dbReference type="ARBA" id="ARBA00022679"/>
    </source>
</evidence>
<organism evidence="10 11">
    <name type="scientific">Ravibacter arvi</name>
    <dbReference type="NCBI Taxonomy" id="2051041"/>
    <lineage>
        <taxon>Bacteria</taxon>
        <taxon>Pseudomonadati</taxon>
        <taxon>Bacteroidota</taxon>
        <taxon>Cytophagia</taxon>
        <taxon>Cytophagales</taxon>
        <taxon>Spirosomataceae</taxon>
        <taxon>Ravibacter</taxon>
    </lineage>
</organism>
<feature type="transmembrane region" description="Helical" evidence="9">
    <location>
        <begin position="277"/>
        <end position="296"/>
    </location>
</feature>
<comment type="catalytic activity">
    <reaction evidence="8 9">
        <text>heme b + (2E,6E)-farnesyl diphosphate + H2O = Fe(II)-heme o + diphosphate</text>
        <dbReference type="Rhea" id="RHEA:28070"/>
        <dbReference type="ChEBI" id="CHEBI:15377"/>
        <dbReference type="ChEBI" id="CHEBI:33019"/>
        <dbReference type="ChEBI" id="CHEBI:60344"/>
        <dbReference type="ChEBI" id="CHEBI:60530"/>
        <dbReference type="ChEBI" id="CHEBI:175763"/>
        <dbReference type="EC" id="2.5.1.141"/>
    </reaction>
</comment>
<keyword evidence="11" id="KW-1185">Reference proteome</keyword>
<name>A0ABP8MCV5_9BACT</name>
<evidence type="ECO:0000256" key="1">
    <source>
        <dbReference type="ARBA" id="ARBA00004141"/>
    </source>
</evidence>
<feature type="transmembrane region" description="Helical" evidence="9">
    <location>
        <begin position="57"/>
        <end position="76"/>
    </location>
</feature>
<protein>
    <recommendedName>
        <fullName evidence="9">Protoheme IX farnesyltransferase</fullName>
        <ecNumber evidence="9">2.5.1.141</ecNumber>
    </recommendedName>
    <alternativeName>
        <fullName evidence="9">Heme B farnesyltransferase</fullName>
    </alternativeName>
    <alternativeName>
        <fullName evidence="9">Heme O synthase</fullName>
    </alternativeName>
</protein>
<evidence type="ECO:0000313" key="11">
    <source>
        <dbReference type="Proteomes" id="UP001501508"/>
    </source>
</evidence>
<dbReference type="Proteomes" id="UP001501508">
    <property type="component" value="Unassembled WGS sequence"/>
</dbReference>
<dbReference type="InterPro" id="IPR030470">
    <property type="entry name" value="UbiA_prenylTrfase_CS"/>
</dbReference>